<keyword evidence="1" id="KW-1133">Transmembrane helix</keyword>
<feature type="transmembrane region" description="Helical" evidence="1">
    <location>
        <begin position="103"/>
        <end position="132"/>
    </location>
</feature>
<dbReference type="RefSeq" id="WP_066268321.1">
    <property type="nucleotide sequence ID" value="NZ_JARMAB010000025.1"/>
</dbReference>
<feature type="transmembrane region" description="Helical" evidence="1">
    <location>
        <begin position="67"/>
        <end position="91"/>
    </location>
</feature>
<name>A0ABU6MM42_9BACI</name>
<dbReference type="Proteomes" id="UP001341444">
    <property type="component" value="Unassembled WGS sequence"/>
</dbReference>
<feature type="transmembrane region" description="Helical" evidence="1">
    <location>
        <begin position="28"/>
        <end position="47"/>
    </location>
</feature>
<sequence>MEFAAIVYYILVVLLVLGLPRKIKGWFLGLNGGLVLVFIIGALTIKFRTGYFQDRSRWMNQHGSVVLGSWVLPFFLLFAIALLALIDYRIIRKLGTFDRTGKWVVGIFTVLFDLIYLGGVYMCLYFLSFLFLAH</sequence>
<organism evidence="2 3">
    <name type="scientific">Heyndrickxia acidicola</name>
    <dbReference type="NCBI Taxonomy" id="209389"/>
    <lineage>
        <taxon>Bacteria</taxon>
        <taxon>Bacillati</taxon>
        <taxon>Bacillota</taxon>
        <taxon>Bacilli</taxon>
        <taxon>Bacillales</taxon>
        <taxon>Bacillaceae</taxon>
        <taxon>Heyndrickxia</taxon>
    </lineage>
</organism>
<reference evidence="2 3" key="1">
    <citation type="submission" date="2023-03" db="EMBL/GenBank/DDBJ databases">
        <title>Bacillus Genome Sequencing.</title>
        <authorList>
            <person name="Dunlap C."/>
        </authorList>
    </citation>
    <scope>NUCLEOTIDE SEQUENCE [LARGE SCALE GENOMIC DNA]</scope>
    <source>
        <strain evidence="2 3">B-23453</strain>
    </source>
</reference>
<evidence type="ECO:0000256" key="1">
    <source>
        <dbReference type="SAM" id="Phobius"/>
    </source>
</evidence>
<feature type="transmembrane region" description="Helical" evidence="1">
    <location>
        <begin position="6"/>
        <end position="21"/>
    </location>
</feature>
<keyword evidence="1" id="KW-0472">Membrane</keyword>
<proteinExistence type="predicted"/>
<keyword evidence="1" id="KW-0812">Transmembrane</keyword>
<comment type="caution">
    <text evidence="2">The sequence shown here is derived from an EMBL/GenBank/DDBJ whole genome shotgun (WGS) entry which is preliminary data.</text>
</comment>
<protein>
    <submittedName>
        <fullName evidence="2">Uncharacterized protein</fullName>
    </submittedName>
</protein>
<evidence type="ECO:0000313" key="2">
    <source>
        <dbReference type="EMBL" id="MED1204688.1"/>
    </source>
</evidence>
<dbReference type="EMBL" id="JARMAB010000025">
    <property type="protein sequence ID" value="MED1204688.1"/>
    <property type="molecule type" value="Genomic_DNA"/>
</dbReference>
<evidence type="ECO:0000313" key="3">
    <source>
        <dbReference type="Proteomes" id="UP001341444"/>
    </source>
</evidence>
<accession>A0ABU6MM42</accession>
<keyword evidence="3" id="KW-1185">Reference proteome</keyword>
<gene>
    <name evidence="2" type="ORF">P4T90_16705</name>
</gene>